<accession>A0A166T9B4</accession>
<protein>
    <submittedName>
        <fullName evidence="1">Uncharacterized protein</fullName>
    </submittedName>
</protein>
<reference evidence="1 2" key="1">
    <citation type="journal article" date="2016" name="Mol. Biol. Evol.">
        <title>Comparative Genomics of Early-Diverging Mushroom-Forming Fungi Provides Insights into the Origins of Lignocellulose Decay Capabilities.</title>
        <authorList>
            <person name="Nagy L.G."/>
            <person name="Riley R."/>
            <person name="Tritt A."/>
            <person name="Adam C."/>
            <person name="Daum C."/>
            <person name="Floudas D."/>
            <person name="Sun H."/>
            <person name="Yadav J.S."/>
            <person name="Pangilinan J."/>
            <person name="Larsson K.H."/>
            <person name="Matsuura K."/>
            <person name="Barry K."/>
            <person name="Labutti K."/>
            <person name="Kuo R."/>
            <person name="Ohm R.A."/>
            <person name="Bhattacharya S.S."/>
            <person name="Shirouzu T."/>
            <person name="Yoshinaga Y."/>
            <person name="Martin F.M."/>
            <person name="Grigoriev I.V."/>
            <person name="Hibbett D.S."/>
        </authorList>
    </citation>
    <scope>NUCLEOTIDE SEQUENCE [LARGE SCALE GENOMIC DNA]</scope>
    <source>
        <strain evidence="1 2">CBS 109695</strain>
    </source>
</reference>
<dbReference type="OrthoDB" id="2158839at2759"/>
<gene>
    <name evidence="1" type="ORF">FIBSPDRAFT_726104</name>
</gene>
<sequence>MGDSATPVCAVCLRRQPSHDMWKCQATKLWDGSGHKFSKRMSAGHLVSKNSNTPLCLDWQRPDSCPVREHGTRHHRSGCGDVDHGAMQCRGAQSG</sequence>
<keyword evidence="2" id="KW-1185">Reference proteome</keyword>
<name>A0A166T9B4_9AGAM</name>
<proteinExistence type="predicted"/>
<dbReference type="Proteomes" id="UP000076532">
    <property type="component" value="Unassembled WGS sequence"/>
</dbReference>
<dbReference type="EMBL" id="KV417494">
    <property type="protein sequence ID" value="KZP30370.1"/>
    <property type="molecule type" value="Genomic_DNA"/>
</dbReference>
<dbReference type="AlphaFoldDB" id="A0A166T9B4"/>
<organism evidence="1 2">
    <name type="scientific">Athelia psychrophila</name>
    <dbReference type="NCBI Taxonomy" id="1759441"/>
    <lineage>
        <taxon>Eukaryota</taxon>
        <taxon>Fungi</taxon>
        <taxon>Dikarya</taxon>
        <taxon>Basidiomycota</taxon>
        <taxon>Agaricomycotina</taxon>
        <taxon>Agaricomycetes</taxon>
        <taxon>Agaricomycetidae</taxon>
        <taxon>Atheliales</taxon>
        <taxon>Atheliaceae</taxon>
        <taxon>Athelia</taxon>
    </lineage>
</organism>
<evidence type="ECO:0000313" key="2">
    <source>
        <dbReference type="Proteomes" id="UP000076532"/>
    </source>
</evidence>
<evidence type="ECO:0000313" key="1">
    <source>
        <dbReference type="EMBL" id="KZP30370.1"/>
    </source>
</evidence>